<gene>
    <name evidence="3" type="ORF">SIID45300_03062</name>
</gene>
<proteinExistence type="predicted"/>
<dbReference type="Gene3D" id="3.90.550.10">
    <property type="entry name" value="Spore Coat Polysaccharide Biosynthesis Protein SpsA, Chain A"/>
    <property type="match status" value="1"/>
</dbReference>
<dbReference type="InterPro" id="IPR001173">
    <property type="entry name" value="Glyco_trans_2-like"/>
</dbReference>
<name>A0ABQ0CCT3_9PROT</name>
<feature type="domain" description="Methyltransferase type 11" evidence="2">
    <location>
        <begin position="390"/>
        <end position="442"/>
    </location>
</feature>
<dbReference type="InterPro" id="IPR029063">
    <property type="entry name" value="SAM-dependent_MTases_sf"/>
</dbReference>
<reference evidence="3 4" key="2">
    <citation type="submission" date="2024-09" db="EMBL/GenBank/DDBJ databases">
        <title>Draft genome sequence of Candidatus Magnetaquicoccaceae bacterium FCR-1.</title>
        <authorList>
            <person name="Shimoshige H."/>
            <person name="Shimamura S."/>
            <person name="Taoka A."/>
            <person name="Kobayashi H."/>
            <person name="Maekawa T."/>
        </authorList>
    </citation>
    <scope>NUCLEOTIDE SEQUENCE [LARGE SCALE GENOMIC DNA]</scope>
    <source>
        <strain evidence="3 4">FCR-1</strain>
    </source>
</reference>
<organism evidence="3 4">
    <name type="scientific">Candidatus Magnetaquiglobus chichijimensis</name>
    <dbReference type="NCBI Taxonomy" id="3141448"/>
    <lineage>
        <taxon>Bacteria</taxon>
        <taxon>Pseudomonadati</taxon>
        <taxon>Pseudomonadota</taxon>
        <taxon>Magnetococcia</taxon>
        <taxon>Magnetococcales</taxon>
        <taxon>Candidatus Magnetaquicoccaceae</taxon>
        <taxon>Candidatus Magnetaquiglobus</taxon>
    </lineage>
</organism>
<dbReference type="SUPFAM" id="SSF53335">
    <property type="entry name" value="S-adenosyl-L-methionine-dependent methyltransferases"/>
    <property type="match status" value="1"/>
</dbReference>
<dbReference type="Gene3D" id="3.40.50.150">
    <property type="entry name" value="Vaccinia Virus protein VP39"/>
    <property type="match status" value="1"/>
</dbReference>
<keyword evidence="4" id="KW-1185">Reference proteome</keyword>
<dbReference type="Proteomes" id="UP001628193">
    <property type="component" value="Unassembled WGS sequence"/>
</dbReference>
<evidence type="ECO:0000313" key="3">
    <source>
        <dbReference type="EMBL" id="GAB0058707.1"/>
    </source>
</evidence>
<evidence type="ECO:0008006" key="5">
    <source>
        <dbReference type="Google" id="ProtNLM"/>
    </source>
</evidence>
<dbReference type="Pfam" id="PF00535">
    <property type="entry name" value="Glycos_transf_2"/>
    <property type="match status" value="1"/>
</dbReference>
<dbReference type="PANTHER" id="PTHR22916:SF3">
    <property type="entry name" value="UDP-GLCNAC:BETAGAL BETA-1,3-N-ACETYLGLUCOSAMINYLTRANSFERASE-LIKE PROTEIN 1"/>
    <property type="match status" value="1"/>
</dbReference>
<dbReference type="SUPFAM" id="SSF53448">
    <property type="entry name" value="Nucleotide-diphospho-sugar transferases"/>
    <property type="match status" value="1"/>
</dbReference>
<dbReference type="InterPro" id="IPR029044">
    <property type="entry name" value="Nucleotide-diphossugar_trans"/>
</dbReference>
<dbReference type="PANTHER" id="PTHR22916">
    <property type="entry name" value="GLYCOSYLTRANSFERASE"/>
    <property type="match status" value="1"/>
</dbReference>
<evidence type="ECO:0000313" key="4">
    <source>
        <dbReference type="Proteomes" id="UP001628193"/>
    </source>
</evidence>
<sequence>MPRVSIIMASYNHAPYVGAAISSILNQTCQDFEIIATDDGSSDGTADVIASFNDPRIKLVRFPTNRGSCCAVNDAIRRASGEFLAPLNSDDMFLPDKLEIQVDYLDQNPQVGAVFGYPAFVDEANNPIPADQTFANQIFYVPNRSQADWLRQFFFASNCLCYPTVMVRRACYDTIGLYDERLSQVGDFDTWVRLVSHYPIHIIEGRFLTAYRVLTNNQNISAPRVDSHRRLLWELPHVLRHYLALPQPLFEETFAPELRELGLNPNGNRAVLLGLISLRTGNISTVRFGMEAMFQGLPAQFDFAALPCGLQPNTVKDLTGQIDLYQAVAMPESAPPPPATPAPTGAIAAPPPHDVTPHPAPMPVNGLRLHLGCGKNILPGWINIDLEPAPEVFCHNLENPLPFLENSVLYVYSEHFLEHLSADGIMTLLGEIHRVLLPGGVLRLSTPDLRVLIDMYLRKDLGEFAALGWSPCELMNEGMRAWGHRYVMDAEELARRLNAAGFPLVKWLPWRQSSLAELNNLEQRPFHGELICEVQKLP</sequence>
<dbReference type="Pfam" id="PF08241">
    <property type="entry name" value="Methyltransf_11"/>
    <property type="match status" value="1"/>
</dbReference>
<comment type="caution">
    <text evidence="3">The sequence shown here is derived from an EMBL/GenBank/DDBJ whole genome shotgun (WGS) entry which is preliminary data.</text>
</comment>
<protein>
    <recommendedName>
        <fullName evidence="5">Glycosyltransferase</fullName>
    </recommendedName>
</protein>
<accession>A0ABQ0CCT3</accession>
<evidence type="ECO:0000259" key="1">
    <source>
        <dbReference type="Pfam" id="PF00535"/>
    </source>
</evidence>
<dbReference type="EMBL" id="BAAFGK010000005">
    <property type="protein sequence ID" value="GAB0058707.1"/>
    <property type="molecule type" value="Genomic_DNA"/>
</dbReference>
<dbReference type="RefSeq" id="WP_420906430.1">
    <property type="nucleotide sequence ID" value="NZ_BAAFGK010000005.1"/>
</dbReference>
<reference evidence="3 4" key="1">
    <citation type="submission" date="2024-05" db="EMBL/GenBank/DDBJ databases">
        <authorList>
            <consortium name="Candidatus Magnetaquicoccaceae bacterium FCR-1 genome sequencing consortium"/>
            <person name="Shimoshige H."/>
            <person name="Shimamura S."/>
            <person name="Taoka A."/>
            <person name="Kobayashi H."/>
            <person name="Maekawa T."/>
        </authorList>
    </citation>
    <scope>NUCLEOTIDE SEQUENCE [LARGE SCALE GENOMIC DNA]</scope>
    <source>
        <strain evidence="3 4">FCR-1</strain>
    </source>
</reference>
<feature type="domain" description="Glycosyltransferase 2-like" evidence="1">
    <location>
        <begin position="5"/>
        <end position="153"/>
    </location>
</feature>
<dbReference type="InterPro" id="IPR013216">
    <property type="entry name" value="Methyltransf_11"/>
</dbReference>
<evidence type="ECO:0000259" key="2">
    <source>
        <dbReference type="Pfam" id="PF08241"/>
    </source>
</evidence>